<gene>
    <name evidence="1" type="ORF">RFN29_15315</name>
</gene>
<keyword evidence="2" id="KW-1185">Reference proteome</keyword>
<proteinExistence type="predicted"/>
<comment type="caution">
    <text evidence="1">The sequence shown here is derived from an EMBL/GenBank/DDBJ whole genome shotgun (WGS) entry which is preliminary data.</text>
</comment>
<protein>
    <recommendedName>
        <fullName evidence="3">VRR-NUC domain-containing protein</fullName>
    </recommendedName>
</protein>
<evidence type="ECO:0008006" key="3">
    <source>
        <dbReference type="Google" id="ProtNLM"/>
    </source>
</evidence>
<dbReference type="Gene3D" id="3.40.1350.10">
    <property type="match status" value="1"/>
</dbReference>
<evidence type="ECO:0000313" key="2">
    <source>
        <dbReference type="Proteomes" id="UP001271249"/>
    </source>
</evidence>
<reference evidence="1 2" key="1">
    <citation type="submission" date="2023-08" db="EMBL/GenBank/DDBJ databases">
        <title>Implementing the SeqCode for naming new Mesorhizobium species isolated from Vachellia karroo root nodules.</title>
        <authorList>
            <person name="Van Lill M."/>
        </authorList>
    </citation>
    <scope>NUCLEOTIDE SEQUENCE [LARGE SCALE GENOMIC DNA]</scope>
    <source>
        <strain evidence="1 2">VK22B</strain>
    </source>
</reference>
<evidence type="ECO:0000313" key="1">
    <source>
        <dbReference type="EMBL" id="MDX8492947.1"/>
    </source>
</evidence>
<accession>A0ABU4Z154</accession>
<sequence length="104" mass="11006">MGWIGNKVERGPGVKHLGPHDVVIRNARPFHAGVPGMSDLGGWVPVEVTPDMIGSTVAVCAQVEIKEGGRASAEQLAWIEAVNNAGGRAGIARTEADLTQILWR</sequence>
<dbReference type="RefSeq" id="WP_320226928.1">
    <property type="nucleotide sequence ID" value="NZ_JAVIJC010000014.1"/>
</dbReference>
<dbReference type="Proteomes" id="UP001271249">
    <property type="component" value="Unassembled WGS sequence"/>
</dbReference>
<dbReference type="EMBL" id="JAVIJC010000014">
    <property type="protein sequence ID" value="MDX8492947.1"/>
    <property type="molecule type" value="Genomic_DNA"/>
</dbReference>
<organism evidence="1 2">
    <name type="scientific">Mesorhizobium captivum</name>
    <dbReference type="NCBI Taxonomy" id="3072319"/>
    <lineage>
        <taxon>Bacteria</taxon>
        <taxon>Pseudomonadati</taxon>
        <taxon>Pseudomonadota</taxon>
        <taxon>Alphaproteobacteria</taxon>
        <taxon>Hyphomicrobiales</taxon>
        <taxon>Phyllobacteriaceae</taxon>
        <taxon>Mesorhizobium</taxon>
    </lineage>
</organism>
<name>A0ABU4Z154_9HYPH</name>
<dbReference type="InterPro" id="IPR011856">
    <property type="entry name" value="tRNA_endonuc-like_dom_sf"/>
</dbReference>